<dbReference type="FunFam" id="3.10.100.10:FF:000006">
    <property type="entry name" value="Layilin b"/>
    <property type="match status" value="1"/>
</dbReference>
<reference evidence="10" key="2">
    <citation type="submission" date="2025-09" db="UniProtKB">
        <authorList>
            <consortium name="Ensembl"/>
        </authorList>
    </citation>
    <scope>IDENTIFICATION</scope>
</reference>
<evidence type="ECO:0000256" key="4">
    <source>
        <dbReference type="ARBA" id="ARBA00022734"/>
    </source>
</evidence>
<dbReference type="GO" id="GO:0016020">
    <property type="term" value="C:membrane"/>
    <property type="evidence" value="ECO:0007669"/>
    <property type="project" value="UniProtKB-SubCell"/>
</dbReference>
<evidence type="ECO:0000256" key="6">
    <source>
        <dbReference type="ARBA" id="ARBA00023136"/>
    </source>
</evidence>
<evidence type="ECO:0000256" key="3">
    <source>
        <dbReference type="ARBA" id="ARBA00022729"/>
    </source>
</evidence>
<reference evidence="10" key="1">
    <citation type="submission" date="2025-08" db="UniProtKB">
        <authorList>
            <consortium name="Ensembl"/>
        </authorList>
    </citation>
    <scope>IDENTIFICATION</scope>
</reference>
<protein>
    <submittedName>
        <fullName evidence="10">Layilin a</fullName>
    </submittedName>
</protein>
<dbReference type="PANTHER" id="PTHR14789">
    <property type="entry name" value="CHONDROLECTIN VARIANT CHODLFDELTAE"/>
    <property type="match status" value="1"/>
</dbReference>
<dbReference type="Pfam" id="PF00059">
    <property type="entry name" value="Lectin_C"/>
    <property type="match status" value="1"/>
</dbReference>
<comment type="subcellular location">
    <subcellularLocation>
        <location evidence="1">Membrane</location>
        <topology evidence="1">Single-pass type I membrane protein</topology>
    </subcellularLocation>
</comment>
<dbReference type="SUPFAM" id="SSF56436">
    <property type="entry name" value="C-type lectin-like"/>
    <property type="match status" value="1"/>
</dbReference>
<dbReference type="SMART" id="SM00034">
    <property type="entry name" value="CLECT"/>
    <property type="match status" value="1"/>
</dbReference>
<evidence type="ECO:0000259" key="9">
    <source>
        <dbReference type="PROSITE" id="PS50041"/>
    </source>
</evidence>
<dbReference type="Proteomes" id="UP000694388">
    <property type="component" value="Unplaced"/>
</dbReference>
<dbReference type="Gene3D" id="3.10.100.10">
    <property type="entry name" value="Mannose-Binding Protein A, subunit A"/>
    <property type="match status" value="1"/>
</dbReference>
<dbReference type="AlphaFoldDB" id="A0A8C4N728"/>
<evidence type="ECO:0000256" key="8">
    <source>
        <dbReference type="SAM" id="SignalP"/>
    </source>
</evidence>
<evidence type="ECO:0000313" key="10">
    <source>
        <dbReference type="Ensembl" id="ENSEBUP00000002373.1"/>
    </source>
</evidence>
<evidence type="ECO:0000256" key="2">
    <source>
        <dbReference type="ARBA" id="ARBA00022692"/>
    </source>
</evidence>
<feature type="transmembrane region" description="Helical" evidence="7">
    <location>
        <begin position="232"/>
        <end position="254"/>
    </location>
</feature>
<accession>A0A8C4N728</accession>
<keyword evidence="11" id="KW-1185">Reference proteome</keyword>
<evidence type="ECO:0000256" key="7">
    <source>
        <dbReference type="SAM" id="Phobius"/>
    </source>
</evidence>
<feature type="domain" description="C-type lectin" evidence="9">
    <location>
        <begin position="49"/>
        <end position="189"/>
    </location>
</feature>
<name>A0A8C4N728_EPTBU</name>
<dbReference type="InterPro" id="IPR016186">
    <property type="entry name" value="C-type_lectin-like/link_sf"/>
</dbReference>
<keyword evidence="3 8" id="KW-0732">Signal</keyword>
<dbReference type="InterPro" id="IPR001304">
    <property type="entry name" value="C-type_lectin-like"/>
</dbReference>
<dbReference type="GO" id="GO:0030246">
    <property type="term" value="F:carbohydrate binding"/>
    <property type="evidence" value="ECO:0007669"/>
    <property type="project" value="UniProtKB-KW"/>
</dbReference>
<dbReference type="OMA" id="CFWIFAK"/>
<dbReference type="InterPro" id="IPR016187">
    <property type="entry name" value="CTDL_fold"/>
</dbReference>
<dbReference type="GO" id="GO:0005737">
    <property type="term" value="C:cytoplasm"/>
    <property type="evidence" value="ECO:0007669"/>
    <property type="project" value="TreeGrafter"/>
</dbReference>
<keyword evidence="5 7" id="KW-1133">Transmembrane helix</keyword>
<evidence type="ECO:0000313" key="11">
    <source>
        <dbReference type="Proteomes" id="UP000694388"/>
    </source>
</evidence>
<dbReference type="Ensembl" id="ENSEBUT00000002726.1">
    <property type="protein sequence ID" value="ENSEBUP00000002373.1"/>
    <property type="gene ID" value="ENSEBUG00000001853.1"/>
</dbReference>
<dbReference type="GO" id="GO:0050772">
    <property type="term" value="P:positive regulation of axonogenesis"/>
    <property type="evidence" value="ECO:0007669"/>
    <property type="project" value="TreeGrafter"/>
</dbReference>
<evidence type="ECO:0000256" key="5">
    <source>
        <dbReference type="ARBA" id="ARBA00022989"/>
    </source>
</evidence>
<evidence type="ECO:0000256" key="1">
    <source>
        <dbReference type="ARBA" id="ARBA00004479"/>
    </source>
</evidence>
<dbReference type="PANTHER" id="PTHR14789:SF1">
    <property type="entry name" value="CHONDROLECTIN"/>
    <property type="match status" value="1"/>
</dbReference>
<keyword evidence="2 7" id="KW-0812">Transmembrane</keyword>
<organism evidence="10 11">
    <name type="scientific">Eptatretus burgeri</name>
    <name type="common">Inshore hagfish</name>
    <dbReference type="NCBI Taxonomy" id="7764"/>
    <lineage>
        <taxon>Eukaryota</taxon>
        <taxon>Metazoa</taxon>
        <taxon>Chordata</taxon>
        <taxon>Craniata</taxon>
        <taxon>Vertebrata</taxon>
        <taxon>Cyclostomata</taxon>
        <taxon>Myxini</taxon>
        <taxon>Myxiniformes</taxon>
        <taxon>Myxinidae</taxon>
        <taxon>Eptatretinae</taxon>
        <taxon>Eptatretus</taxon>
    </lineage>
</organism>
<dbReference type="InterPro" id="IPR051505">
    <property type="entry name" value="C-type_lectin_domain"/>
</dbReference>
<dbReference type="PROSITE" id="PS50041">
    <property type="entry name" value="C_TYPE_LECTIN_2"/>
    <property type="match status" value="1"/>
</dbReference>
<keyword evidence="6 7" id="KW-0472">Membrane</keyword>
<feature type="chain" id="PRO_5034984362" evidence="8">
    <location>
        <begin position="26"/>
        <end position="368"/>
    </location>
</feature>
<feature type="signal peptide" evidence="8">
    <location>
        <begin position="1"/>
        <end position="25"/>
    </location>
</feature>
<keyword evidence="4" id="KW-0430">Lectin</keyword>
<proteinExistence type="predicted"/>
<dbReference type="GeneTree" id="ENSGT00390000001844"/>
<sequence length="368" mass="39678">MQEMGRCVILAVWTSVVSLINAIAAGSEMWTQGTEKPLLSGQTVCLHGTQRPCYKMAAFPYASRRLPFMAARRACETDGATLVSVESPAEQRLLESLLSSLRVPPGGDGDFWIGLRRDSREGSTCAQRYSWIDGSKAKYRHWYTDEPSCGAEACVVMYHQPTARPGFGGRYLYRWNDDRCNMRHNYICKYAGEKMFETANSSVSGDFTSIPSILPFPDDSIISKESFGSKPLLLLLLPLLPLILIAVLVIVLLCTRSGQRRSAKPPTEPSCPAGLWTSPGQGSSLDLHRIISEQNRTGGNNGIGGLAPLSSFRGGSTLGGPAVSPGSGGESGFVTLGSAGSEVDGYPGGDQFSECTHEGWAHHNTHTP</sequence>